<organism evidence="2">
    <name type="scientific">Manihot esculenta</name>
    <name type="common">Cassava</name>
    <name type="synonym">Jatropha manihot</name>
    <dbReference type="NCBI Taxonomy" id="3983"/>
    <lineage>
        <taxon>Eukaryota</taxon>
        <taxon>Viridiplantae</taxon>
        <taxon>Streptophyta</taxon>
        <taxon>Embryophyta</taxon>
        <taxon>Tracheophyta</taxon>
        <taxon>Spermatophyta</taxon>
        <taxon>Magnoliopsida</taxon>
        <taxon>eudicotyledons</taxon>
        <taxon>Gunneridae</taxon>
        <taxon>Pentapetalae</taxon>
        <taxon>rosids</taxon>
        <taxon>fabids</taxon>
        <taxon>Malpighiales</taxon>
        <taxon>Euphorbiaceae</taxon>
        <taxon>Crotonoideae</taxon>
        <taxon>Manihoteae</taxon>
        <taxon>Manihot</taxon>
    </lineage>
</organism>
<reference evidence="2" key="1">
    <citation type="submission" date="2016-02" db="EMBL/GenBank/DDBJ databases">
        <title>WGS assembly of Manihot esculenta.</title>
        <authorList>
            <person name="Bredeson J.V."/>
            <person name="Prochnik S.E."/>
            <person name="Lyons J.B."/>
            <person name="Schmutz J."/>
            <person name="Grimwood J."/>
            <person name="Vrebalov J."/>
            <person name="Bart R.S."/>
            <person name="Amuge T."/>
            <person name="Ferguson M.E."/>
            <person name="Green R."/>
            <person name="Putnam N."/>
            <person name="Stites J."/>
            <person name="Rounsley S."/>
            <person name="Rokhsar D.S."/>
        </authorList>
    </citation>
    <scope>NUCLEOTIDE SEQUENCE [LARGE SCALE GENOMIC DNA]</scope>
    <source>
        <tissue evidence="2">Leaf</tissue>
    </source>
</reference>
<gene>
    <name evidence="2" type="ORF">MANES_18G124100</name>
</gene>
<name>A0A2C9U2Y2_MANES</name>
<evidence type="ECO:0000259" key="1">
    <source>
        <dbReference type="Pfam" id="PF13966"/>
    </source>
</evidence>
<protein>
    <recommendedName>
        <fullName evidence="1">Reverse transcriptase zinc-binding domain-containing protein</fullName>
    </recommendedName>
</protein>
<dbReference type="Pfam" id="PF13966">
    <property type="entry name" value="zf-RVT"/>
    <property type="match status" value="1"/>
</dbReference>
<dbReference type="AlphaFoldDB" id="A0A2C9U2Y2"/>
<dbReference type="InterPro" id="IPR026960">
    <property type="entry name" value="RVT-Znf"/>
</dbReference>
<sequence>MKVPPKIKTFIWRAIKNSLIVKENLASRGVKLDSTCCICKLNVESQEHMFFWCAYANLVWFAGPSYYKPNLVGFSSFPQWWNDIVENFWTEPYILDMIALTCWYIWKARCKVVFEKELSGLQHIIFKN</sequence>
<proteinExistence type="predicted"/>
<feature type="domain" description="Reverse transcriptase zinc-binding" evidence="1">
    <location>
        <begin position="2"/>
        <end position="60"/>
    </location>
</feature>
<evidence type="ECO:0000313" key="2">
    <source>
        <dbReference type="EMBL" id="OAY23996.1"/>
    </source>
</evidence>
<accession>A0A2C9U2Y2</accession>
<dbReference type="EMBL" id="CM004404">
    <property type="protein sequence ID" value="OAY23996.1"/>
    <property type="molecule type" value="Genomic_DNA"/>
</dbReference>